<dbReference type="Proteomes" id="UP000245412">
    <property type="component" value="Unassembled WGS sequence"/>
</dbReference>
<evidence type="ECO:0000256" key="2">
    <source>
        <dbReference type="ARBA" id="ARBA00023004"/>
    </source>
</evidence>
<dbReference type="PROSITE" id="PS00198">
    <property type="entry name" value="4FE4S_FER_1"/>
    <property type="match status" value="1"/>
</dbReference>
<gene>
    <name evidence="5" type="ORF">C7383_101418</name>
</gene>
<proteinExistence type="predicted"/>
<keyword evidence="2" id="KW-0408">Iron</keyword>
<evidence type="ECO:0000256" key="3">
    <source>
        <dbReference type="ARBA" id="ARBA00023014"/>
    </source>
</evidence>
<keyword evidence="1" id="KW-0479">Metal-binding</keyword>
<dbReference type="GO" id="GO:0051536">
    <property type="term" value="F:iron-sulfur cluster binding"/>
    <property type="evidence" value="ECO:0007669"/>
    <property type="project" value="UniProtKB-KW"/>
</dbReference>
<comment type="caution">
    <text evidence="5">The sequence shown here is derived from an EMBL/GenBank/DDBJ whole genome shotgun (WGS) entry which is preliminary data.</text>
</comment>
<evidence type="ECO:0000313" key="5">
    <source>
        <dbReference type="EMBL" id="PWJ79041.1"/>
    </source>
</evidence>
<evidence type="ECO:0000313" key="6">
    <source>
        <dbReference type="Proteomes" id="UP000245412"/>
    </source>
</evidence>
<keyword evidence="3" id="KW-0411">Iron-sulfur</keyword>
<sequence>MTPYEKIIECFCVPREGRDILDVMLTKKEQEMLCCWPETEELTADELARLLCGGGVAADEGGALHFIEEAFKRGVLNKSDGGYCRGSFYGRLDIFATDEAAEYRKLSREKRDELDSWYFAAYLNGLKSSREERPTADEVLPLEDTLEFIENKEEQPYLALCDCRMLKGACGKPVSTCITYRTAPNSFVKRGLAKKITKQEAKQVVIDADKAGLMHTVNPGGVCSCCTDCCYLFRAASALESQGTWPRVHYRAVLDEDRCIGCRSCLRRCHFHVFELKKDQTKDSGKRQNVRMANADLCAGCGLCVTGCPAGALKLEKIQEK</sequence>
<reference evidence="5 6" key="1">
    <citation type="submission" date="2018-05" db="EMBL/GenBank/DDBJ databases">
        <authorList>
            <person name="Goeker M."/>
            <person name="Huntemann M."/>
            <person name="Clum A."/>
            <person name="Pillay M."/>
            <person name="Palaniappan K."/>
            <person name="Varghese N."/>
            <person name="Mikhailova N."/>
            <person name="Stamatis D."/>
            <person name="Reddy T."/>
            <person name="Daum C."/>
            <person name="Shapiro N."/>
            <person name="Ivanova N."/>
            <person name="Kyrpides N."/>
            <person name="Woyke T."/>
        </authorList>
    </citation>
    <scope>NUCLEOTIDE SEQUENCE [LARGE SCALE GENOMIC DNA]</scope>
    <source>
        <strain evidence="5 6">DSM 26524</strain>
    </source>
</reference>
<organism evidence="5 6">
    <name type="scientific">Murimonas intestini</name>
    <dbReference type="NCBI Taxonomy" id="1337051"/>
    <lineage>
        <taxon>Bacteria</taxon>
        <taxon>Bacillati</taxon>
        <taxon>Bacillota</taxon>
        <taxon>Clostridia</taxon>
        <taxon>Lachnospirales</taxon>
        <taxon>Lachnospiraceae</taxon>
        <taxon>Murimonas</taxon>
    </lineage>
</organism>
<dbReference type="PROSITE" id="PS51379">
    <property type="entry name" value="4FE4S_FER_2"/>
    <property type="match status" value="2"/>
</dbReference>
<evidence type="ECO:0000259" key="4">
    <source>
        <dbReference type="PROSITE" id="PS51379"/>
    </source>
</evidence>
<dbReference type="GO" id="GO:0046872">
    <property type="term" value="F:metal ion binding"/>
    <property type="evidence" value="ECO:0007669"/>
    <property type="project" value="UniProtKB-KW"/>
</dbReference>
<dbReference type="EMBL" id="QGGY01000001">
    <property type="protein sequence ID" value="PWJ79041.1"/>
    <property type="molecule type" value="Genomic_DNA"/>
</dbReference>
<name>A0AB73TA32_9FIRM</name>
<dbReference type="InterPro" id="IPR017896">
    <property type="entry name" value="4Fe4S_Fe-S-bd"/>
</dbReference>
<feature type="domain" description="4Fe-4S ferredoxin-type" evidence="4">
    <location>
        <begin position="250"/>
        <end position="279"/>
    </location>
</feature>
<keyword evidence="6" id="KW-1185">Reference proteome</keyword>
<dbReference type="Pfam" id="PF12838">
    <property type="entry name" value="Fer4_7"/>
    <property type="match status" value="1"/>
</dbReference>
<feature type="domain" description="4Fe-4S ferredoxin-type" evidence="4">
    <location>
        <begin position="288"/>
        <end position="318"/>
    </location>
</feature>
<dbReference type="Gene3D" id="3.30.70.20">
    <property type="match status" value="1"/>
</dbReference>
<dbReference type="AlphaFoldDB" id="A0AB73TA32"/>
<accession>A0AB73TA32</accession>
<dbReference type="SUPFAM" id="SSF54862">
    <property type="entry name" value="4Fe-4S ferredoxins"/>
    <property type="match status" value="1"/>
</dbReference>
<evidence type="ECO:0000256" key="1">
    <source>
        <dbReference type="ARBA" id="ARBA00022723"/>
    </source>
</evidence>
<protein>
    <submittedName>
        <fullName evidence="5">4Fe-4S dicluster protein</fullName>
    </submittedName>
</protein>
<dbReference type="InterPro" id="IPR017900">
    <property type="entry name" value="4Fe4S_Fe_S_CS"/>
</dbReference>